<dbReference type="EMBL" id="PKPP01012813">
    <property type="protein sequence ID" value="PWA41823.1"/>
    <property type="molecule type" value="Genomic_DNA"/>
</dbReference>
<dbReference type="CDD" id="cd01837">
    <property type="entry name" value="SGNH_plant_lipase_like"/>
    <property type="match status" value="1"/>
</dbReference>
<evidence type="ECO:0000313" key="6">
    <source>
        <dbReference type="Proteomes" id="UP000245207"/>
    </source>
</evidence>
<dbReference type="InterPro" id="IPR001087">
    <property type="entry name" value="GDSL"/>
</dbReference>
<organism evidence="5 6">
    <name type="scientific">Artemisia annua</name>
    <name type="common">Sweet wormwood</name>
    <dbReference type="NCBI Taxonomy" id="35608"/>
    <lineage>
        <taxon>Eukaryota</taxon>
        <taxon>Viridiplantae</taxon>
        <taxon>Streptophyta</taxon>
        <taxon>Embryophyta</taxon>
        <taxon>Tracheophyta</taxon>
        <taxon>Spermatophyta</taxon>
        <taxon>Magnoliopsida</taxon>
        <taxon>eudicotyledons</taxon>
        <taxon>Gunneridae</taxon>
        <taxon>Pentapetalae</taxon>
        <taxon>asterids</taxon>
        <taxon>campanulids</taxon>
        <taxon>Asterales</taxon>
        <taxon>Asteraceae</taxon>
        <taxon>Asteroideae</taxon>
        <taxon>Anthemideae</taxon>
        <taxon>Artemisiinae</taxon>
        <taxon>Artemisia</taxon>
    </lineage>
</organism>
<dbReference type="PANTHER" id="PTHR45648:SF106">
    <property type="entry name" value="ANTHER-SPECIFIC PROLINE-RICH PROTEIN APG"/>
    <property type="match status" value="1"/>
</dbReference>
<keyword evidence="3" id="KW-0442">Lipid degradation</keyword>
<dbReference type="GO" id="GO:0016042">
    <property type="term" value="P:lipid catabolic process"/>
    <property type="evidence" value="ECO:0007669"/>
    <property type="project" value="UniProtKB-KW"/>
</dbReference>
<keyword evidence="2 5" id="KW-0378">Hydrolase</keyword>
<dbReference type="OrthoDB" id="1600564at2759"/>
<evidence type="ECO:0000256" key="3">
    <source>
        <dbReference type="ARBA" id="ARBA00022963"/>
    </source>
</evidence>
<dbReference type="Gene3D" id="3.40.50.300">
    <property type="entry name" value="P-loop containing nucleotide triphosphate hydrolases"/>
    <property type="match status" value="1"/>
</dbReference>
<dbReference type="Pfam" id="PF00657">
    <property type="entry name" value="Lipase_GDSL"/>
    <property type="match status" value="1"/>
</dbReference>
<evidence type="ECO:0000256" key="2">
    <source>
        <dbReference type="ARBA" id="ARBA00022801"/>
    </source>
</evidence>
<proteinExistence type="inferred from homology"/>
<feature type="signal peptide" evidence="4">
    <location>
        <begin position="1"/>
        <end position="25"/>
    </location>
</feature>
<sequence>MAGATMALLVCVLLFMGLKLSVCKAQATAPGVYVLGDSLADVGNNNYLPLSVAKADFPHNGVDYTNRKSTGRFSNGENAADFLAKKIGLPTSPPYLSLIGSTPPLTGVSFASGGSGILNGTGASFVQYISLAQQVEYFSMVHNKLVRQLGQSNAQMHLSKSIFIIIVGSNDIFSYFNAGSLVSKQYTPQQYVDVMVSTFKGLLKMLYGFGARKMVVTGVGAIGCCPVQRKMNKMGECNVEINYWSARYNEGLKIMLQGLKSESLDMNYVYFDLYGAMTNLFQDPKTYGIMEIKEACCGLGNLNADVPCIPTSTYCLNRKNHVFWDLYHPTEYVASIFVDILYNGTQEQSLLDKIKATRRVKCAGELESGNAGEPAKLIRQRYREAADIIKKGKMCCLFINDLDAGAVGFKILAAEKEMEETQQTEKDRWKGLAYDISDDQKDITKGKGMVDSLFQAPQDVGTHFAVMSSYEYISTGLRTYNLDNTMDGFYIAPTFMDKLVVHITKNFMTLPNIKVPLILGVWGGKGQGKSFQFELVFAKMGIT</sequence>
<keyword evidence="3" id="KW-0443">Lipid metabolism</keyword>
<dbReference type="InterPro" id="IPR035669">
    <property type="entry name" value="SGNH_plant_lipase-like"/>
</dbReference>
<name>A0A2U1KYK1_ARTAN</name>
<evidence type="ECO:0000313" key="5">
    <source>
        <dbReference type="EMBL" id="PWA41823.1"/>
    </source>
</evidence>
<dbReference type="PANTHER" id="PTHR45648">
    <property type="entry name" value="GDSL LIPASE/ACYLHYDROLASE FAMILY PROTEIN (AFU_ORTHOLOGUE AFUA_4G14700)"/>
    <property type="match status" value="1"/>
</dbReference>
<comment type="caution">
    <text evidence="5">The sequence shown here is derived from an EMBL/GenBank/DDBJ whole genome shotgun (WGS) entry which is preliminary data.</text>
</comment>
<accession>A0A2U1KYK1</accession>
<dbReference type="Proteomes" id="UP000245207">
    <property type="component" value="Unassembled WGS sequence"/>
</dbReference>
<gene>
    <name evidence="5" type="ORF">CTI12_AA426580</name>
</gene>
<evidence type="ECO:0000256" key="4">
    <source>
        <dbReference type="SAM" id="SignalP"/>
    </source>
</evidence>
<dbReference type="InterPro" id="IPR036514">
    <property type="entry name" value="SGNH_hydro_sf"/>
</dbReference>
<protein>
    <submittedName>
        <fullName evidence="5">SGNH hydrolase-type esterase domain-containing protein</fullName>
    </submittedName>
</protein>
<dbReference type="InterPro" id="IPR051058">
    <property type="entry name" value="GDSL_Est/Lipase"/>
</dbReference>
<keyword evidence="4" id="KW-0732">Signal</keyword>
<dbReference type="STRING" id="35608.A0A2U1KYK1"/>
<dbReference type="InterPro" id="IPR027417">
    <property type="entry name" value="P-loop_NTPase"/>
</dbReference>
<comment type="similarity">
    <text evidence="1">Belongs to the 'GDSL' lipolytic enzyme family.</text>
</comment>
<feature type="chain" id="PRO_5015595108" evidence="4">
    <location>
        <begin position="26"/>
        <end position="543"/>
    </location>
</feature>
<dbReference type="AlphaFoldDB" id="A0A2U1KYK1"/>
<evidence type="ECO:0000256" key="1">
    <source>
        <dbReference type="ARBA" id="ARBA00008668"/>
    </source>
</evidence>
<dbReference type="Gene3D" id="3.40.50.1110">
    <property type="entry name" value="SGNH hydrolase"/>
    <property type="match status" value="1"/>
</dbReference>
<reference evidence="5 6" key="1">
    <citation type="journal article" date="2018" name="Mol. Plant">
        <title>The genome of Artemisia annua provides insight into the evolution of Asteraceae family and artemisinin biosynthesis.</title>
        <authorList>
            <person name="Shen Q."/>
            <person name="Zhang L."/>
            <person name="Liao Z."/>
            <person name="Wang S."/>
            <person name="Yan T."/>
            <person name="Shi P."/>
            <person name="Liu M."/>
            <person name="Fu X."/>
            <person name="Pan Q."/>
            <person name="Wang Y."/>
            <person name="Lv Z."/>
            <person name="Lu X."/>
            <person name="Zhang F."/>
            <person name="Jiang W."/>
            <person name="Ma Y."/>
            <person name="Chen M."/>
            <person name="Hao X."/>
            <person name="Li L."/>
            <person name="Tang Y."/>
            <person name="Lv G."/>
            <person name="Zhou Y."/>
            <person name="Sun X."/>
            <person name="Brodelius P.E."/>
            <person name="Rose J.K.C."/>
            <person name="Tang K."/>
        </authorList>
    </citation>
    <scope>NUCLEOTIDE SEQUENCE [LARGE SCALE GENOMIC DNA]</scope>
    <source>
        <strain evidence="6">cv. Huhao1</strain>
        <tissue evidence="5">Leaf</tissue>
    </source>
</reference>
<keyword evidence="6" id="KW-1185">Reference proteome</keyword>
<dbReference type="GO" id="GO:0016788">
    <property type="term" value="F:hydrolase activity, acting on ester bonds"/>
    <property type="evidence" value="ECO:0007669"/>
    <property type="project" value="InterPro"/>
</dbReference>
<dbReference type="SUPFAM" id="SSF52266">
    <property type="entry name" value="SGNH hydrolase"/>
    <property type="match status" value="1"/>
</dbReference>